<evidence type="ECO:0000256" key="3">
    <source>
        <dbReference type="ARBA" id="ARBA00012438"/>
    </source>
</evidence>
<dbReference type="Proteomes" id="UP000642094">
    <property type="component" value="Unassembled WGS sequence"/>
</dbReference>
<comment type="catalytic activity">
    <reaction evidence="1">
        <text>ATP + protein L-histidine = ADP + protein N-phospho-L-histidine.</text>
        <dbReference type="EC" id="2.7.13.3"/>
    </reaction>
</comment>
<keyword evidence="4" id="KW-1003">Cell membrane</keyword>
<evidence type="ECO:0000256" key="7">
    <source>
        <dbReference type="ARBA" id="ARBA00022741"/>
    </source>
</evidence>
<dbReference type="CDD" id="cd00082">
    <property type="entry name" value="HisKA"/>
    <property type="match status" value="1"/>
</dbReference>
<dbReference type="PROSITE" id="PS50109">
    <property type="entry name" value="HIS_KIN"/>
    <property type="match status" value="1"/>
</dbReference>
<dbReference type="SUPFAM" id="SSF52172">
    <property type="entry name" value="CheY-like"/>
    <property type="match status" value="2"/>
</dbReference>
<dbReference type="InterPro" id="IPR036097">
    <property type="entry name" value="HisK_dim/P_sf"/>
</dbReference>
<dbReference type="SMART" id="SM00388">
    <property type="entry name" value="HisKA"/>
    <property type="match status" value="1"/>
</dbReference>
<dbReference type="InterPro" id="IPR005467">
    <property type="entry name" value="His_kinase_dom"/>
</dbReference>
<comment type="caution">
    <text evidence="18">The sequence shown here is derived from an EMBL/GenBank/DDBJ whole genome shotgun (WGS) entry which is preliminary data.</text>
</comment>
<evidence type="ECO:0000313" key="18">
    <source>
        <dbReference type="EMBL" id="MBD2189864.1"/>
    </source>
</evidence>
<evidence type="ECO:0000256" key="14">
    <source>
        <dbReference type="PROSITE-ProRule" id="PRU00169"/>
    </source>
</evidence>
<dbReference type="InterPro" id="IPR011006">
    <property type="entry name" value="CheY-like_superfamily"/>
</dbReference>
<dbReference type="InterPro" id="IPR004358">
    <property type="entry name" value="Sig_transdc_His_kin-like_C"/>
</dbReference>
<dbReference type="Pfam" id="PF01627">
    <property type="entry name" value="Hpt"/>
    <property type="match status" value="1"/>
</dbReference>
<dbReference type="CDD" id="cd17546">
    <property type="entry name" value="REC_hyHK_CKI1_RcsC-like"/>
    <property type="match status" value="2"/>
</dbReference>
<dbReference type="InterPro" id="IPR036641">
    <property type="entry name" value="HPT_dom_sf"/>
</dbReference>
<dbReference type="SMART" id="SM00448">
    <property type="entry name" value="REC"/>
    <property type="match status" value="2"/>
</dbReference>
<dbReference type="InterPro" id="IPR001789">
    <property type="entry name" value="Sig_transdc_resp-reg_receiver"/>
</dbReference>
<evidence type="ECO:0000313" key="19">
    <source>
        <dbReference type="Proteomes" id="UP000642094"/>
    </source>
</evidence>
<feature type="domain" description="HPt" evidence="17">
    <location>
        <begin position="601"/>
        <end position="695"/>
    </location>
</feature>
<feature type="domain" description="Response regulatory" evidence="16">
    <location>
        <begin position="441"/>
        <end position="557"/>
    </location>
</feature>
<dbReference type="InterPro" id="IPR008207">
    <property type="entry name" value="Sig_transdc_His_kin_Hpt_dom"/>
</dbReference>
<dbReference type="Pfam" id="PF00512">
    <property type="entry name" value="HisKA"/>
    <property type="match status" value="1"/>
</dbReference>
<dbReference type="CDD" id="cd00088">
    <property type="entry name" value="HPT"/>
    <property type="match status" value="1"/>
</dbReference>
<dbReference type="SUPFAM" id="SSF55874">
    <property type="entry name" value="ATPase domain of HSP90 chaperone/DNA topoisomerase II/histidine kinase"/>
    <property type="match status" value="1"/>
</dbReference>
<dbReference type="PANTHER" id="PTHR45339">
    <property type="entry name" value="HYBRID SIGNAL TRANSDUCTION HISTIDINE KINASE J"/>
    <property type="match status" value="1"/>
</dbReference>
<evidence type="ECO:0000256" key="1">
    <source>
        <dbReference type="ARBA" id="ARBA00000085"/>
    </source>
</evidence>
<evidence type="ECO:0000259" key="16">
    <source>
        <dbReference type="PROSITE" id="PS50110"/>
    </source>
</evidence>
<dbReference type="PANTHER" id="PTHR45339:SF1">
    <property type="entry name" value="HYBRID SIGNAL TRANSDUCTION HISTIDINE KINASE J"/>
    <property type="match status" value="1"/>
</dbReference>
<keyword evidence="12" id="KW-0472">Membrane</keyword>
<dbReference type="Pfam" id="PF00072">
    <property type="entry name" value="Response_reg"/>
    <property type="match status" value="2"/>
</dbReference>
<comment type="subcellular location">
    <subcellularLocation>
        <location evidence="2">Cell membrane</location>
        <topology evidence="2">Multi-pass membrane protein</topology>
    </subcellularLocation>
</comment>
<feature type="modified residue" description="Phosphohistidine" evidence="13">
    <location>
        <position position="640"/>
    </location>
</feature>
<evidence type="ECO:0000256" key="12">
    <source>
        <dbReference type="ARBA" id="ARBA00023136"/>
    </source>
</evidence>
<evidence type="ECO:0000256" key="5">
    <source>
        <dbReference type="ARBA" id="ARBA00022553"/>
    </source>
</evidence>
<keyword evidence="7" id="KW-0547">Nucleotide-binding</keyword>
<keyword evidence="8" id="KW-0808">Transferase</keyword>
<evidence type="ECO:0000256" key="4">
    <source>
        <dbReference type="ARBA" id="ARBA00022475"/>
    </source>
</evidence>
<dbReference type="SUPFAM" id="SSF47226">
    <property type="entry name" value="Histidine-containing phosphotransfer domain, HPT domain"/>
    <property type="match status" value="1"/>
</dbReference>
<dbReference type="Gene3D" id="3.40.50.2300">
    <property type="match status" value="2"/>
</dbReference>
<gene>
    <name evidence="18" type="ORF">H6F41_17165</name>
</gene>
<feature type="domain" description="Response regulatory" evidence="16">
    <location>
        <begin position="291"/>
        <end position="412"/>
    </location>
</feature>
<dbReference type="Gene3D" id="1.10.287.130">
    <property type="match status" value="1"/>
</dbReference>
<reference evidence="18 19" key="1">
    <citation type="journal article" date="2020" name="ISME J.">
        <title>Comparative genomics reveals insights into cyanobacterial evolution and habitat adaptation.</title>
        <authorList>
            <person name="Chen M.Y."/>
            <person name="Teng W.K."/>
            <person name="Zhao L."/>
            <person name="Hu C.X."/>
            <person name="Zhou Y.K."/>
            <person name="Han B.P."/>
            <person name="Song L.R."/>
            <person name="Shu W.S."/>
        </authorList>
    </citation>
    <scope>NUCLEOTIDE SEQUENCE [LARGE SCALE GENOMIC DNA]</scope>
    <source>
        <strain evidence="18 19">FACHB-723</strain>
    </source>
</reference>
<name>A0ABR8A205_9CYAN</name>
<evidence type="ECO:0000256" key="13">
    <source>
        <dbReference type="PROSITE-ProRule" id="PRU00110"/>
    </source>
</evidence>
<sequence>MATFMTTEYEGEQGVLGWLTDISKIKAAEAEMRRAKELAEETTRVKSDFLANMSHEIRTPMNAVIGMTHLALKTDLNPRQHEYLKKIQISSQHLLGVINDILDFSKIEAGKLVIENIDFDLEKVLDNVSTLISEKAALKGLELLFDIDRDLPRNFVGDPLRLGQILINYANNAVKFTDKGEISIIVRLKEYRDTDVVLYLAVKDTGIGLTEEQMRNLFNSFQQADTSTTRKFGGTGLGLAICKRIAQLMGGEVGVDSEYGKGSTFWSTVCLAKSTIPSRRLVLSKDLQGKRVLVVDDNDNARQVMKDLLEYMKFAVDLAGSGSEALTLVAQADVQQHPYEIIFLDWQMPQMDGLEVARKIKEMSLNHQPHYLMVTAYGREEIFKSAKEVGIADVLIKPVNTSVLFDGLVNLLGGTIEQQTTTAYDHQSDLFERLRLISNARILLVEDNEMNQEVAMELLQDAGFVVDLAENGLVAVEKVTTNKYDLVLMDMQMPEMDGVEATLAIRENPDYQSLPIVAMTANVMQSDRDRCIVAGMNDHVAKPIEPEELWATLLKWIRPRTELTEVQASIPALSAQPENAIAIPVIDGLNTVEGLRRVMGKSSLYVSILRKFIVGQKEFVTQCHQALELNDYKLAERLAHTLKGVAGNIGASEIQQVAAALESAIKNQFSRPQIDHLLESVQYPLTILIEQLVKQLQPEAPLQKVEIDFAELEKVCNKLSALLSEDDAEALDLLQEYADLFGNAFPNEYNAIADAINSFDFDTAKTTLVLARENLQTTSDKVAGN</sequence>
<feature type="modified residue" description="4-aspartylphosphate" evidence="14">
    <location>
        <position position="345"/>
    </location>
</feature>
<evidence type="ECO:0000259" key="15">
    <source>
        <dbReference type="PROSITE" id="PS50109"/>
    </source>
</evidence>
<evidence type="ECO:0000256" key="11">
    <source>
        <dbReference type="ARBA" id="ARBA00023012"/>
    </source>
</evidence>
<dbReference type="Pfam" id="PF02518">
    <property type="entry name" value="HATPase_c"/>
    <property type="match status" value="1"/>
</dbReference>
<evidence type="ECO:0000256" key="10">
    <source>
        <dbReference type="ARBA" id="ARBA00022989"/>
    </source>
</evidence>
<dbReference type="PRINTS" id="PR00344">
    <property type="entry name" value="BCTRLSENSOR"/>
</dbReference>
<evidence type="ECO:0000256" key="9">
    <source>
        <dbReference type="ARBA" id="ARBA00022840"/>
    </source>
</evidence>
<protein>
    <recommendedName>
        <fullName evidence="3">histidine kinase</fullName>
        <ecNumber evidence="3">2.7.13.3</ecNumber>
    </recommendedName>
</protein>
<dbReference type="EC" id="2.7.13.3" evidence="3"/>
<accession>A0ABR8A205</accession>
<evidence type="ECO:0000256" key="6">
    <source>
        <dbReference type="ARBA" id="ARBA00022692"/>
    </source>
</evidence>
<proteinExistence type="predicted"/>
<dbReference type="SMART" id="SM00073">
    <property type="entry name" value="HPT"/>
    <property type="match status" value="1"/>
</dbReference>
<dbReference type="InterPro" id="IPR003661">
    <property type="entry name" value="HisK_dim/P_dom"/>
</dbReference>
<keyword evidence="19" id="KW-1185">Reference proteome</keyword>
<dbReference type="CDD" id="cd16922">
    <property type="entry name" value="HATPase_EvgS-ArcB-TorS-like"/>
    <property type="match status" value="1"/>
</dbReference>
<organism evidence="18 19">
    <name type="scientific">Pseudanabaena mucicola FACHB-723</name>
    <dbReference type="NCBI Taxonomy" id="2692860"/>
    <lineage>
        <taxon>Bacteria</taxon>
        <taxon>Bacillati</taxon>
        <taxon>Cyanobacteriota</taxon>
        <taxon>Cyanophyceae</taxon>
        <taxon>Pseudanabaenales</taxon>
        <taxon>Pseudanabaenaceae</taxon>
        <taxon>Pseudanabaena</taxon>
    </lineage>
</organism>
<dbReference type="PROSITE" id="PS50894">
    <property type="entry name" value="HPT"/>
    <property type="match status" value="1"/>
</dbReference>
<feature type="domain" description="Histidine kinase" evidence="15">
    <location>
        <begin position="52"/>
        <end position="273"/>
    </location>
</feature>
<keyword evidence="6" id="KW-0812">Transmembrane</keyword>
<dbReference type="Gene3D" id="3.30.565.10">
    <property type="entry name" value="Histidine kinase-like ATPase, C-terminal domain"/>
    <property type="match status" value="1"/>
</dbReference>
<dbReference type="InterPro" id="IPR036890">
    <property type="entry name" value="HATPase_C_sf"/>
</dbReference>
<keyword evidence="10" id="KW-1133">Transmembrane helix</keyword>
<evidence type="ECO:0000256" key="2">
    <source>
        <dbReference type="ARBA" id="ARBA00004651"/>
    </source>
</evidence>
<dbReference type="SMART" id="SM00387">
    <property type="entry name" value="HATPase_c"/>
    <property type="match status" value="1"/>
</dbReference>
<dbReference type="PROSITE" id="PS50110">
    <property type="entry name" value="RESPONSE_REGULATORY"/>
    <property type="match status" value="2"/>
</dbReference>
<keyword evidence="8" id="KW-0418">Kinase</keyword>
<feature type="modified residue" description="4-aspartylphosphate" evidence="14">
    <location>
        <position position="490"/>
    </location>
</feature>
<dbReference type="Gene3D" id="1.20.120.160">
    <property type="entry name" value="HPT domain"/>
    <property type="match status" value="1"/>
</dbReference>
<evidence type="ECO:0000256" key="8">
    <source>
        <dbReference type="ARBA" id="ARBA00022777"/>
    </source>
</evidence>
<keyword evidence="11" id="KW-0902">Two-component regulatory system</keyword>
<keyword evidence="9" id="KW-0067">ATP-binding</keyword>
<keyword evidence="5 14" id="KW-0597">Phosphoprotein</keyword>
<dbReference type="SUPFAM" id="SSF47384">
    <property type="entry name" value="Homodimeric domain of signal transducing histidine kinase"/>
    <property type="match status" value="1"/>
</dbReference>
<dbReference type="InterPro" id="IPR003594">
    <property type="entry name" value="HATPase_dom"/>
</dbReference>
<evidence type="ECO:0000259" key="17">
    <source>
        <dbReference type="PROSITE" id="PS50894"/>
    </source>
</evidence>
<dbReference type="EMBL" id="JACJQB010000057">
    <property type="protein sequence ID" value="MBD2189864.1"/>
    <property type="molecule type" value="Genomic_DNA"/>
</dbReference>